<proteinExistence type="predicted"/>
<dbReference type="Proteomes" id="UP000293952">
    <property type="component" value="Unassembled WGS sequence"/>
</dbReference>
<dbReference type="GO" id="GO:0006313">
    <property type="term" value="P:DNA transposition"/>
    <property type="evidence" value="ECO:0007669"/>
    <property type="project" value="InterPro"/>
</dbReference>
<sequence>MSRNYRFHNPNAPYFVSFAVVEWLNVFDQDKFKDILVDNLNYCQKEKGMEIYAWVIMPTHVHLVFRSTTETTPGRLLGEFKSHTSKKIVKLINENYEEKNRRFFMETFRRHGKYRSNVKNFQFWQQNNMPIELWSNKVITQKIRYIHNNPLKKGMVFNPEDYLYSSAVDYSGEQGLINGVVVVPLLW</sequence>
<name>A0A4Q4KN52_9FLAO</name>
<organism evidence="2 3">
    <name type="scientific">Brumimicrobium glaciale</name>
    <dbReference type="NCBI Taxonomy" id="200475"/>
    <lineage>
        <taxon>Bacteria</taxon>
        <taxon>Pseudomonadati</taxon>
        <taxon>Bacteroidota</taxon>
        <taxon>Flavobacteriia</taxon>
        <taxon>Flavobacteriales</taxon>
        <taxon>Crocinitomicaceae</taxon>
        <taxon>Brumimicrobium</taxon>
    </lineage>
</organism>
<comment type="caution">
    <text evidence="2">The sequence shown here is derived from an EMBL/GenBank/DDBJ whole genome shotgun (WGS) entry which is preliminary data.</text>
</comment>
<dbReference type="OrthoDB" id="9788881at2"/>
<dbReference type="RefSeq" id="WP_130092577.1">
    <property type="nucleotide sequence ID" value="NZ_SETE01000002.1"/>
</dbReference>
<accession>A0A4Q4KN52</accession>
<dbReference type="InterPro" id="IPR002686">
    <property type="entry name" value="Transposase_17"/>
</dbReference>
<feature type="domain" description="Transposase IS200-like" evidence="1">
    <location>
        <begin position="9"/>
        <end position="149"/>
    </location>
</feature>
<dbReference type="Pfam" id="PF01797">
    <property type="entry name" value="Y1_Tnp"/>
    <property type="match status" value="1"/>
</dbReference>
<dbReference type="EMBL" id="SETE01000002">
    <property type="protein sequence ID" value="RYM34568.1"/>
    <property type="molecule type" value="Genomic_DNA"/>
</dbReference>
<dbReference type="GO" id="GO:0004803">
    <property type="term" value="F:transposase activity"/>
    <property type="evidence" value="ECO:0007669"/>
    <property type="project" value="InterPro"/>
</dbReference>
<dbReference type="GO" id="GO:0043565">
    <property type="term" value="F:sequence-specific DNA binding"/>
    <property type="evidence" value="ECO:0007669"/>
    <property type="project" value="TreeGrafter"/>
</dbReference>
<gene>
    <name evidence="2" type="ORF">ERX46_04120</name>
</gene>
<dbReference type="PANTHER" id="PTHR36966">
    <property type="entry name" value="REP-ASSOCIATED TYROSINE TRANSPOSASE"/>
    <property type="match status" value="1"/>
</dbReference>
<dbReference type="Gene3D" id="3.30.70.1290">
    <property type="entry name" value="Transposase IS200-like"/>
    <property type="match status" value="1"/>
</dbReference>
<dbReference type="SMART" id="SM01321">
    <property type="entry name" value="Y1_Tnp"/>
    <property type="match status" value="1"/>
</dbReference>
<keyword evidence="3" id="KW-1185">Reference proteome</keyword>
<dbReference type="NCBIfam" id="NF047646">
    <property type="entry name" value="REP_Tyr_transpos"/>
    <property type="match status" value="1"/>
</dbReference>
<dbReference type="SUPFAM" id="SSF143422">
    <property type="entry name" value="Transposase IS200-like"/>
    <property type="match status" value="1"/>
</dbReference>
<reference evidence="2 3" key="1">
    <citation type="submission" date="2019-02" db="EMBL/GenBank/DDBJ databases">
        <title>Genome sequence of the sea-ice species Brumimicrobium glaciale.</title>
        <authorList>
            <person name="Bowman J.P."/>
        </authorList>
    </citation>
    <scope>NUCLEOTIDE SEQUENCE [LARGE SCALE GENOMIC DNA]</scope>
    <source>
        <strain evidence="2 3">IC156</strain>
    </source>
</reference>
<dbReference type="InterPro" id="IPR052715">
    <property type="entry name" value="RAYT_transposase"/>
</dbReference>
<protein>
    <submittedName>
        <fullName evidence="2">Transposase</fullName>
    </submittedName>
</protein>
<evidence type="ECO:0000313" key="3">
    <source>
        <dbReference type="Proteomes" id="UP000293952"/>
    </source>
</evidence>
<dbReference type="AlphaFoldDB" id="A0A4Q4KN52"/>
<dbReference type="PANTHER" id="PTHR36966:SF1">
    <property type="entry name" value="REP-ASSOCIATED TYROSINE TRANSPOSASE"/>
    <property type="match status" value="1"/>
</dbReference>
<evidence type="ECO:0000259" key="1">
    <source>
        <dbReference type="SMART" id="SM01321"/>
    </source>
</evidence>
<evidence type="ECO:0000313" key="2">
    <source>
        <dbReference type="EMBL" id="RYM34568.1"/>
    </source>
</evidence>
<dbReference type="InterPro" id="IPR036515">
    <property type="entry name" value="Transposase_17_sf"/>
</dbReference>